<dbReference type="EMBL" id="JANJYI010000007">
    <property type="protein sequence ID" value="KAK2641605.1"/>
    <property type="molecule type" value="Genomic_DNA"/>
</dbReference>
<proteinExistence type="predicted"/>
<keyword evidence="2" id="KW-1185">Reference proteome</keyword>
<feature type="non-terminal residue" evidence="1">
    <location>
        <position position="1"/>
    </location>
</feature>
<evidence type="ECO:0000313" key="1">
    <source>
        <dbReference type="EMBL" id="KAK2641605.1"/>
    </source>
</evidence>
<name>A0AAD9TTT9_9ROSI</name>
<dbReference type="AlphaFoldDB" id="A0AAD9TTT9"/>
<accession>A0AAD9TTT9</accession>
<organism evidence="1 2">
    <name type="scientific">Dipteronia dyeriana</name>
    <dbReference type="NCBI Taxonomy" id="168575"/>
    <lineage>
        <taxon>Eukaryota</taxon>
        <taxon>Viridiplantae</taxon>
        <taxon>Streptophyta</taxon>
        <taxon>Embryophyta</taxon>
        <taxon>Tracheophyta</taxon>
        <taxon>Spermatophyta</taxon>
        <taxon>Magnoliopsida</taxon>
        <taxon>eudicotyledons</taxon>
        <taxon>Gunneridae</taxon>
        <taxon>Pentapetalae</taxon>
        <taxon>rosids</taxon>
        <taxon>malvids</taxon>
        <taxon>Sapindales</taxon>
        <taxon>Sapindaceae</taxon>
        <taxon>Hippocastanoideae</taxon>
        <taxon>Acereae</taxon>
        <taxon>Dipteronia</taxon>
    </lineage>
</organism>
<comment type="caution">
    <text evidence="1">The sequence shown here is derived from an EMBL/GenBank/DDBJ whole genome shotgun (WGS) entry which is preliminary data.</text>
</comment>
<reference evidence="1" key="1">
    <citation type="journal article" date="2023" name="Plant J.">
        <title>Genome sequences and population genomics provide insights into the demographic history, inbreeding, and mutation load of two 'living fossil' tree species of Dipteronia.</title>
        <authorList>
            <person name="Feng Y."/>
            <person name="Comes H.P."/>
            <person name="Chen J."/>
            <person name="Zhu S."/>
            <person name="Lu R."/>
            <person name="Zhang X."/>
            <person name="Li P."/>
            <person name="Qiu J."/>
            <person name="Olsen K.M."/>
            <person name="Qiu Y."/>
        </authorList>
    </citation>
    <scope>NUCLEOTIDE SEQUENCE</scope>
    <source>
        <strain evidence="1">KIB01</strain>
    </source>
</reference>
<evidence type="ECO:0000313" key="2">
    <source>
        <dbReference type="Proteomes" id="UP001280121"/>
    </source>
</evidence>
<sequence>LFFKKSLKPNKHTTTISVCLAKVLYSMLQEREIDVGMIVKRELFLTGSTLSSWINLGGVEDNYPGLDMGRSLWDKIVTRKGKKLMPATETSGTSALKRKKRRGSSPVIQEEIEYEAGAIETEGSNQPPLRQILNAIKGVVEDIKNYIDTYLGDFREEMRQFREIQAQ</sequence>
<dbReference type="Proteomes" id="UP001280121">
    <property type="component" value="Unassembled WGS sequence"/>
</dbReference>
<feature type="non-terminal residue" evidence="1">
    <location>
        <position position="167"/>
    </location>
</feature>
<gene>
    <name evidence="1" type="ORF">Ddye_023368</name>
</gene>
<protein>
    <submittedName>
        <fullName evidence="1">Uncharacterized protein</fullName>
    </submittedName>
</protein>